<protein>
    <recommendedName>
        <fullName evidence="1">HD/PDEase domain-containing protein</fullName>
    </recommendedName>
</protein>
<dbReference type="EMBL" id="JADGJH010003338">
    <property type="protein sequence ID" value="KAJ3091691.1"/>
    <property type="molecule type" value="Genomic_DNA"/>
</dbReference>
<evidence type="ECO:0000313" key="3">
    <source>
        <dbReference type="Proteomes" id="UP001211907"/>
    </source>
</evidence>
<feature type="non-terminal residue" evidence="2">
    <location>
        <position position="250"/>
    </location>
</feature>
<dbReference type="Proteomes" id="UP001211907">
    <property type="component" value="Unassembled WGS sequence"/>
</dbReference>
<dbReference type="SMART" id="SM00471">
    <property type="entry name" value="HDc"/>
    <property type="match status" value="1"/>
</dbReference>
<dbReference type="SUPFAM" id="SSF109604">
    <property type="entry name" value="HD-domain/PDEase-like"/>
    <property type="match status" value="1"/>
</dbReference>
<proteinExistence type="predicted"/>
<name>A0AAD5SVD8_9FUNG</name>
<keyword evidence="3" id="KW-1185">Reference proteome</keyword>
<dbReference type="PANTHER" id="PTHR35569">
    <property type="entry name" value="CYANAMIDE HYDRATASE DDI2-RELATED"/>
    <property type="match status" value="1"/>
</dbReference>
<accession>A0AAD5SVD8</accession>
<feature type="domain" description="HD/PDEase" evidence="1">
    <location>
        <begin position="30"/>
        <end position="128"/>
    </location>
</feature>
<evidence type="ECO:0000313" key="2">
    <source>
        <dbReference type="EMBL" id="KAJ3091691.1"/>
    </source>
</evidence>
<evidence type="ECO:0000259" key="1">
    <source>
        <dbReference type="SMART" id="SM00471"/>
    </source>
</evidence>
<dbReference type="PANTHER" id="PTHR35569:SF1">
    <property type="entry name" value="CYANAMIDE HYDRATASE DDI2-RELATED"/>
    <property type="match status" value="1"/>
</dbReference>
<dbReference type="AlphaFoldDB" id="A0AAD5SVD8"/>
<gene>
    <name evidence="2" type="ORF">HK100_007118</name>
</gene>
<comment type="caution">
    <text evidence="2">The sequence shown here is derived from an EMBL/GenBank/DDBJ whole genome shotgun (WGS) entry which is preliminary data.</text>
</comment>
<dbReference type="Gene3D" id="1.10.3210.10">
    <property type="entry name" value="Hypothetical protein af1432"/>
    <property type="match status" value="1"/>
</dbReference>
<sequence length="250" mass="27496">MSTEHNSRLEKLVPNHPAAVTAFAQAKVSLPPAVFNHSFRVFLYAQAFAAERLSPEGLREHPAGISRVCIDDDGESTNEDIPLHVLFVAALMHDFGCAPCFATTNERFEVTGADAAAAILRAHRASDAKSDQQESSRVAERHIRSAWLAIALHTSINISERLDGTVRILRLAVKADFHSDFKPLQRYMADNLTMADTEALLPRLDAEIVLSNAVVAQILQNPLKAPKASWPADLLRGYEEEPHSTCLARL</sequence>
<organism evidence="2 3">
    <name type="scientific">Physocladia obscura</name>
    <dbReference type="NCBI Taxonomy" id="109957"/>
    <lineage>
        <taxon>Eukaryota</taxon>
        <taxon>Fungi</taxon>
        <taxon>Fungi incertae sedis</taxon>
        <taxon>Chytridiomycota</taxon>
        <taxon>Chytridiomycota incertae sedis</taxon>
        <taxon>Chytridiomycetes</taxon>
        <taxon>Chytridiales</taxon>
        <taxon>Chytriomycetaceae</taxon>
        <taxon>Physocladia</taxon>
    </lineage>
</organism>
<reference evidence="2" key="1">
    <citation type="submission" date="2020-05" db="EMBL/GenBank/DDBJ databases">
        <title>Phylogenomic resolution of chytrid fungi.</title>
        <authorList>
            <person name="Stajich J.E."/>
            <person name="Amses K."/>
            <person name="Simmons R."/>
            <person name="Seto K."/>
            <person name="Myers J."/>
            <person name="Bonds A."/>
            <person name="Quandt C.A."/>
            <person name="Barry K."/>
            <person name="Liu P."/>
            <person name="Grigoriev I."/>
            <person name="Longcore J.E."/>
            <person name="James T.Y."/>
        </authorList>
    </citation>
    <scope>NUCLEOTIDE SEQUENCE</scope>
    <source>
        <strain evidence="2">JEL0513</strain>
    </source>
</reference>
<dbReference type="InterPro" id="IPR003607">
    <property type="entry name" value="HD/PDEase_dom"/>
</dbReference>